<dbReference type="Pfam" id="PF10327">
    <property type="entry name" value="7TM_GPCR_Sri"/>
    <property type="match status" value="1"/>
</dbReference>
<comment type="caution">
    <text evidence="2">The sequence shown here is derived from an EMBL/GenBank/DDBJ whole genome shotgun (WGS) entry which is preliminary data.</text>
</comment>
<protein>
    <recommendedName>
        <fullName evidence="4">G protein-coupled receptor</fullName>
    </recommendedName>
</protein>
<feature type="non-terminal residue" evidence="2">
    <location>
        <position position="195"/>
    </location>
</feature>
<dbReference type="PANTHER" id="PTHR22941">
    <property type="entry name" value="SERPENTINE RECEPTOR"/>
    <property type="match status" value="1"/>
</dbReference>
<keyword evidence="1" id="KW-0472">Membrane</keyword>
<name>A0AAV5T8L6_9BILA</name>
<feature type="transmembrane region" description="Helical" evidence="1">
    <location>
        <begin position="90"/>
        <end position="115"/>
    </location>
</feature>
<evidence type="ECO:0008006" key="4">
    <source>
        <dbReference type="Google" id="ProtNLM"/>
    </source>
</evidence>
<sequence>MEPYIYLSIDSEHYIIIVHRLLFGFSTFFNAIACLCLYRETPDMQSDIKFYLYYMQVLTFLCDVNLDVAVEPFTLLPVFGGYCKGLICGWLSIHYSLMLTFIILSNFCFCINACVLCRHQAIVTGTFKFGKNMNRAIRLVIFMIIFVPSIYGLMTNFDDSESEALINSLNLTWMRERGPHVVYKRTPNTTFTFPL</sequence>
<dbReference type="Proteomes" id="UP001432027">
    <property type="component" value="Unassembled WGS sequence"/>
</dbReference>
<gene>
    <name evidence="2" type="ORF">PENTCL1PPCAC_14092</name>
</gene>
<evidence type="ECO:0000313" key="2">
    <source>
        <dbReference type="EMBL" id="GMS91917.1"/>
    </source>
</evidence>
<keyword evidence="1" id="KW-1133">Transmembrane helix</keyword>
<dbReference type="PANTHER" id="PTHR22941:SF26">
    <property type="entry name" value="SERPENTINE RECEPTOR, CLASS H"/>
    <property type="match status" value="1"/>
</dbReference>
<dbReference type="AlphaFoldDB" id="A0AAV5T8L6"/>
<feature type="transmembrane region" description="Helical" evidence="1">
    <location>
        <begin position="50"/>
        <end position="70"/>
    </location>
</feature>
<dbReference type="EMBL" id="BTSX01000004">
    <property type="protein sequence ID" value="GMS91917.1"/>
    <property type="molecule type" value="Genomic_DNA"/>
</dbReference>
<dbReference type="InterPro" id="IPR019429">
    <property type="entry name" value="7TM_GPCR_serpentine_rcpt_Sri"/>
</dbReference>
<organism evidence="2 3">
    <name type="scientific">Pristionchus entomophagus</name>
    <dbReference type="NCBI Taxonomy" id="358040"/>
    <lineage>
        <taxon>Eukaryota</taxon>
        <taxon>Metazoa</taxon>
        <taxon>Ecdysozoa</taxon>
        <taxon>Nematoda</taxon>
        <taxon>Chromadorea</taxon>
        <taxon>Rhabditida</taxon>
        <taxon>Rhabditina</taxon>
        <taxon>Diplogasteromorpha</taxon>
        <taxon>Diplogasteroidea</taxon>
        <taxon>Neodiplogasteridae</taxon>
        <taxon>Pristionchus</taxon>
    </lineage>
</organism>
<evidence type="ECO:0000256" key="1">
    <source>
        <dbReference type="SAM" id="Phobius"/>
    </source>
</evidence>
<evidence type="ECO:0000313" key="3">
    <source>
        <dbReference type="Proteomes" id="UP001432027"/>
    </source>
</evidence>
<feature type="transmembrane region" description="Helical" evidence="1">
    <location>
        <begin position="14"/>
        <end position="38"/>
    </location>
</feature>
<keyword evidence="1" id="KW-0812">Transmembrane</keyword>
<accession>A0AAV5T8L6</accession>
<proteinExistence type="predicted"/>
<feature type="transmembrane region" description="Helical" evidence="1">
    <location>
        <begin position="136"/>
        <end position="154"/>
    </location>
</feature>
<reference evidence="2" key="1">
    <citation type="submission" date="2023-10" db="EMBL/GenBank/DDBJ databases">
        <title>Genome assembly of Pristionchus species.</title>
        <authorList>
            <person name="Yoshida K."/>
            <person name="Sommer R.J."/>
        </authorList>
    </citation>
    <scope>NUCLEOTIDE SEQUENCE</scope>
    <source>
        <strain evidence="2">RS0144</strain>
    </source>
</reference>
<keyword evidence="3" id="KW-1185">Reference proteome</keyword>
<dbReference type="InterPro" id="IPR053220">
    <property type="entry name" value="Nematode_rcpt-like_serp_H"/>
</dbReference>